<dbReference type="GO" id="GO:0004806">
    <property type="term" value="F:triacylglycerol lipase activity"/>
    <property type="evidence" value="ECO:0007669"/>
    <property type="project" value="TreeGrafter"/>
</dbReference>
<name>A0A4R1BMP9_9BACT</name>
<reference evidence="3 4" key="1">
    <citation type="submission" date="2019-03" db="EMBL/GenBank/DDBJ databases">
        <authorList>
            <person name="Kim M.K.M."/>
        </authorList>
    </citation>
    <scope>NUCLEOTIDE SEQUENCE [LARGE SCALE GENOMIC DNA]</scope>
    <source>
        <strain evidence="3 4">17J68-12</strain>
    </source>
</reference>
<sequence length="431" mass="48133">MRTLFLILLFASFTAGAQDNWGAFSQRIDVRTLAGKKFRLESAVRAEPAADEPTAGASMWARVDLASGKVGFFQNGLDKPVRNSQWEHRVINGKIEKDAQWLNIGGVYRGRGRFWYDAFRLFIEKEKGVFEEYPLRDGSFEADSTHAAWGFRDELGGYKLGAVAGGYQSTRAFQVDGSGVKRAVVYGTNDSAGRYFSNGAVRIYYETYGQGEPLLLLHGNRQSIVAFKDQIPALAKQYHVIAVDTRGQGRSNEDGTRYTYDLFADDMKALLDHLKLDSVRVLGWSDGGNTGLIMAMKYPQKVKMLATMGANIFIDKTVVDKEVFREVAKMDKGLEGDTSYVARNNHRFNQLLLTEPRHSFEELRAIHCPVLVIAGEKDLIREAHTRGIAAGIPGATLYIAPKQTHYFPTESPKAFNELVLRFFSGASVEIR</sequence>
<protein>
    <submittedName>
        <fullName evidence="3">Alpha/beta hydrolase</fullName>
    </submittedName>
</protein>
<dbReference type="InterPro" id="IPR000073">
    <property type="entry name" value="AB_hydrolase_1"/>
</dbReference>
<evidence type="ECO:0000259" key="2">
    <source>
        <dbReference type="Pfam" id="PF00561"/>
    </source>
</evidence>
<dbReference type="Pfam" id="PF00561">
    <property type="entry name" value="Abhydrolase_1"/>
    <property type="match status" value="1"/>
</dbReference>
<dbReference type="PRINTS" id="PR00111">
    <property type="entry name" value="ABHYDROLASE"/>
</dbReference>
<feature type="signal peptide" evidence="1">
    <location>
        <begin position="1"/>
        <end position="17"/>
    </location>
</feature>
<gene>
    <name evidence="3" type="ORF">EPD60_03005</name>
</gene>
<dbReference type="OrthoDB" id="2247630at2"/>
<dbReference type="InterPro" id="IPR050471">
    <property type="entry name" value="AB_hydrolase"/>
</dbReference>
<dbReference type="Proteomes" id="UP000295334">
    <property type="component" value="Unassembled WGS sequence"/>
</dbReference>
<keyword evidence="4" id="KW-1185">Reference proteome</keyword>
<organism evidence="3 4">
    <name type="scientific">Flaviaesturariibacter flavus</name>
    <dbReference type="NCBI Taxonomy" id="2502780"/>
    <lineage>
        <taxon>Bacteria</taxon>
        <taxon>Pseudomonadati</taxon>
        <taxon>Bacteroidota</taxon>
        <taxon>Chitinophagia</taxon>
        <taxon>Chitinophagales</taxon>
        <taxon>Chitinophagaceae</taxon>
        <taxon>Flaviaestuariibacter</taxon>
    </lineage>
</organism>
<dbReference type="AlphaFoldDB" id="A0A4R1BMP9"/>
<accession>A0A4R1BMP9</accession>
<comment type="caution">
    <text evidence="3">The sequence shown here is derived from an EMBL/GenBank/DDBJ whole genome shotgun (WGS) entry which is preliminary data.</text>
</comment>
<feature type="domain" description="AB hydrolase-1" evidence="2">
    <location>
        <begin position="213"/>
        <end position="316"/>
    </location>
</feature>
<evidence type="ECO:0000313" key="3">
    <source>
        <dbReference type="EMBL" id="TCJ18743.1"/>
    </source>
</evidence>
<dbReference type="EMBL" id="SJZI01000003">
    <property type="protein sequence ID" value="TCJ18743.1"/>
    <property type="molecule type" value="Genomic_DNA"/>
</dbReference>
<dbReference type="GO" id="GO:0046503">
    <property type="term" value="P:glycerolipid catabolic process"/>
    <property type="evidence" value="ECO:0007669"/>
    <property type="project" value="TreeGrafter"/>
</dbReference>
<keyword evidence="1" id="KW-0732">Signal</keyword>
<keyword evidence="3" id="KW-0378">Hydrolase</keyword>
<dbReference type="Gene3D" id="3.40.50.1820">
    <property type="entry name" value="alpha/beta hydrolase"/>
    <property type="match status" value="1"/>
</dbReference>
<evidence type="ECO:0000313" key="4">
    <source>
        <dbReference type="Proteomes" id="UP000295334"/>
    </source>
</evidence>
<dbReference type="InterPro" id="IPR029058">
    <property type="entry name" value="AB_hydrolase_fold"/>
</dbReference>
<feature type="chain" id="PRO_5020932519" evidence="1">
    <location>
        <begin position="18"/>
        <end position="431"/>
    </location>
</feature>
<proteinExistence type="predicted"/>
<dbReference type="PANTHER" id="PTHR43433">
    <property type="entry name" value="HYDROLASE, ALPHA/BETA FOLD FAMILY PROTEIN"/>
    <property type="match status" value="1"/>
</dbReference>
<dbReference type="RefSeq" id="WP_131446707.1">
    <property type="nucleotide sequence ID" value="NZ_SJZI01000003.1"/>
</dbReference>
<evidence type="ECO:0000256" key="1">
    <source>
        <dbReference type="SAM" id="SignalP"/>
    </source>
</evidence>
<dbReference type="SUPFAM" id="SSF53474">
    <property type="entry name" value="alpha/beta-Hydrolases"/>
    <property type="match status" value="1"/>
</dbReference>
<dbReference type="PANTHER" id="PTHR43433:SF5">
    <property type="entry name" value="AB HYDROLASE-1 DOMAIN-CONTAINING PROTEIN"/>
    <property type="match status" value="1"/>
</dbReference>